<dbReference type="SMART" id="SM00320">
    <property type="entry name" value="WD40"/>
    <property type="match status" value="6"/>
</dbReference>
<comment type="similarity">
    <text evidence="5">Belongs to the WD repeat cdt2 family.</text>
</comment>
<accession>A0A3D8SQM9</accession>
<name>A0A3D8SQM9_9HELO</name>
<feature type="compositionally biased region" description="Polar residues" evidence="7">
    <location>
        <begin position="609"/>
        <end position="626"/>
    </location>
</feature>
<dbReference type="GO" id="GO:0005634">
    <property type="term" value="C:nucleus"/>
    <property type="evidence" value="ECO:0007669"/>
    <property type="project" value="TreeGrafter"/>
</dbReference>
<feature type="region of interest" description="Disordered" evidence="7">
    <location>
        <begin position="413"/>
        <end position="435"/>
    </location>
</feature>
<dbReference type="InterPro" id="IPR036322">
    <property type="entry name" value="WD40_repeat_dom_sf"/>
</dbReference>
<dbReference type="GO" id="GO:0030674">
    <property type="term" value="F:protein-macromolecule adaptor activity"/>
    <property type="evidence" value="ECO:0007669"/>
    <property type="project" value="TreeGrafter"/>
</dbReference>
<dbReference type="OrthoDB" id="2096344at2759"/>
<dbReference type="SUPFAM" id="SSF50978">
    <property type="entry name" value="WD40 repeat-like"/>
    <property type="match status" value="1"/>
</dbReference>
<keyword evidence="3" id="KW-0677">Repeat</keyword>
<evidence type="ECO:0000256" key="3">
    <source>
        <dbReference type="ARBA" id="ARBA00022737"/>
    </source>
</evidence>
<comment type="pathway">
    <text evidence="1">Protein modification; protein ubiquitination.</text>
</comment>
<feature type="compositionally biased region" description="Basic and acidic residues" evidence="7">
    <location>
        <begin position="541"/>
        <end position="551"/>
    </location>
</feature>
<dbReference type="PROSITE" id="PS50294">
    <property type="entry name" value="WD_REPEATS_REGION"/>
    <property type="match status" value="1"/>
</dbReference>
<dbReference type="EMBL" id="PDLM01000001">
    <property type="protein sequence ID" value="RDW88619.1"/>
    <property type="molecule type" value="Genomic_DNA"/>
</dbReference>
<evidence type="ECO:0000256" key="4">
    <source>
        <dbReference type="ARBA" id="ARBA00022786"/>
    </source>
</evidence>
<feature type="region of interest" description="Disordered" evidence="7">
    <location>
        <begin position="1"/>
        <end position="67"/>
    </location>
</feature>
<evidence type="ECO:0000313" key="9">
    <source>
        <dbReference type="Proteomes" id="UP000256645"/>
    </source>
</evidence>
<feature type="compositionally biased region" description="Polar residues" evidence="7">
    <location>
        <begin position="1"/>
        <end position="26"/>
    </location>
</feature>
<feature type="repeat" description="WD" evidence="6">
    <location>
        <begin position="292"/>
        <end position="333"/>
    </location>
</feature>
<dbReference type="PANTHER" id="PTHR22852:SF0">
    <property type="entry name" value="DENTICLELESS PROTEIN HOMOLOG"/>
    <property type="match status" value="1"/>
</dbReference>
<dbReference type="Proteomes" id="UP000256645">
    <property type="component" value="Unassembled WGS sequence"/>
</dbReference>
<evidence type="ECO:0000256" key="6">
    <source>
        <dbReference type="PROSITE-ProRule" id="PRU00221"/>
    </source>
</evidence>
<dbReference type="Pfam" id="PF00400">
    <property type="entry name" value="WD40"/>
    <property type="match status" value="3"/>
</dbReference>
<evidence type="ECO:0000313" key="8">
    <source>
        <dbReference type="EMBL" id="RDW88619.1"/>
    </source>
</evidence>
<feature type="region of interest" description="Disordered" evidence="7">
    <location>
        <begin position="608"/>
        <end position="663"/>
    </location>
</feature>
<comment type="caution">
    <text evidence="8">The sequence shown here is derived from an EMBL/GenBank/DDBJ whole genome shotgun (WGS) entry which is preliminary data.</text>
</comment>
<reference evidence="8 9" key="1">
    <citation type="journal article" date="2018" name="IMA Fungus">
        <title>IMA Genome-F 9: Draft genome sequence of Annulohypoxylon stygium, Aspergillus mulundensis, Berkeleyomyces basicola (syn. Thielaviopsis basicola), Ceratocystis smalleyi, two Cercospora beticola strains, Coleophoma cylindrospora, Fusarium fracticaudum, Phialophora cf. hyalina, and Morchella septimelata.</title>
        <authorList>
            <person name="Wingfield B.D."/>
            <person name="Bills G.F."/>
            <person name="Dong Y."/>
            <person name="Huang W."/>
            <person name="Nel W.J."/>
            <person name="Swalarsk-Parry B.S."/>
            <person name="Vaghefi N."/>
            <person name="Wilken P.M."/>
            <person name="An Z."/>
            <person name="de Beer Z.W."/>
            <person name="De Vos L."/>
            <person name="Chen L."/>
            <person name="Duong T.A."/>
            <person name="Gao Y."/>
            <person name="Hammerbacher A."/>
            <person name="Kikkert J.R."/>
            <person name="Li Y."/>
            <person name="Li H."/>
            <person name="Li K."/>
            <person name="Li Q."/>
            <person name="Liu X."/>
            <person name="Ma X."/>
            <person name="Naidoo K."/>
            <person name="Pethybridge S.J."/>
            <person name="Sun J."/>
            <person name="Steenkamp E.T."/>
            <person name="van der Nest M.A."/>
            <person name="van Wyk S."/>
            <person name="Wingfield M.J."/>
            <person name="Xiong C."/>
            <person name="Yue Q."/>
            <person name="Zhang X."/>
        </authorList>
    </citation>
    <scope>NUCLEOTIDE SEQUENCE [LARGE SCALE GENOMIC DNA]</scope>
    <source>
        <strain evidence="8 9">BP6252</strain>
    </source>
</reference>
<feature type="region of interest" description="Disordered" evidence="7">
    <location>
        <begin position="79"/>
        <end position="100"/>
    </location>
</feature>
<evidence type="ECO:0000256" key="1">
    <source>
        <dbReference type="ARBA" id="ARBA00004906"/>
    </source>
</evidence>
<dbReference type="PROSITE" id="PS50082">
    <property type="entry name" value="WD_REPEATS_2"/>
    <property type="match status" value="2"/>
</dbReference>
<keyword evidence="4" id="KW-0833">Ubl conjugation pathway</keyword>
<keyword evidence="9" id="KW-1185">Reference proteome</keyword>
<organism evidence="8 9">
    <name type="scientific">Coleophoma cylindrospora</name>
    <dbReference type="NCBI Taxonomy" id="1849047"/>
    <lineage>
        <taxon>Eukaryota</taxon>
        <taxon>Fungi</taxon>
        <taxon>Dikarya</taxon>
        <taxon>Ascomycota</taxon>
        <taxon>Pezizomycotina</taxon>
        <taxon>Leotiomycetes</taxon>
        <taxon>Helotiales</taxon>
        <taxon>Dermateaceae</taxon>
        <taxon>Coleophoma</taxon>
    </lineage>
</organism>
<dbReference type="AlphaFoldDB" id="A0A3D8SQM9"/>
<keyword evidence="2 6" id="KW-0853">WD repeat</keyword>
<dbReference type="InterPro" id="IPR015943">
    <property type="entry name" value="WD40/YVTN_repeat-like_dom_sf"/>
</dbReference>
<dbReference type="InterPro" id="IPR019775">
    <property type="entry name" value="WD40_repeat_CS"/>
</dbReference>
<protein>
    <submittedName>
        <fullName evidence="8">Uncharacterized protein</fullName>
    </submittedName>
</protein>
<evidence type="ECO:0000256" key="2">
    <source>
        <dbReference type="ARBA" id="ARBA00022574"/>
    </source>
</evidence>
<feature type="repeat" description="WD" evidence="6">
    <location>
        <begin position="334"/>
        <end position="371"/>
    </location>
</feature>
<dbReference type="InterPro" id="IPR051865">
    <property type="entry name" value="WD-repeat_CDT2_adapter"/>
</dbReference>
<evidence type="ECO:0000256" key="5">
    <source>
        <dbReference type="ARBA" id="ARBA00038344"/>
    </source>
</evidence>
<feature type="compositionally biased region" description="Basic and acidic residues" evidence="7">
    <location>
        <begin position="35"/>
        <end position="44"/>
    </location>
</feature>
<sequence>MASPNMIQSAQDSSPLADTLSASHLSPHQPPAYTREGRKERRDPSITPRKFTRFFTPRSHGNLKPSSARQALYDITAPANNRNGVQSSPVQSLHSISGQENSPVVFTRKLKRRKIIHASEEGTSEKKLGSRDFLNRTEAALNEDEEEEGEEEDTMYIPSSPCERAFTNAYGGEEEEVSCTYKLPIRRLIPIEERGIGGRLMQLRLGSLARSGRRHFAYPIDDYQKETANFYSRPDDVHTCMSLQGPDRSIPFCTTSCNTNSLIAVGDEEGQVRLLESTDGGKPAFNQTFLAFRVHNNAVIDMSFSKDDTLLATASGDQTGRVVDMSTQTTISILANHSASLKQIRFQPGDASNSVLATSSRDGSVQIWDLRCKGSEGPVQHIHQPVEQNQSPGARRWRNGYAISSIYDAHQHHYQTRPSAPSDMAPPGEAHSRTGDVSVTAISFLPPGQSHLLLTASEANGAVKLWDIRSVNNTRRKGPTALSYTKQPETHTTWRHFGISSLNVSSNGDRFYALSKDSTVYAYSTSHLILGHAPELSSNSQERRRPQRETQEGLGPIYGFRHPKLHAASFYVKSALREAKGGKSEMLAVGSSDGCAVLFPTDERYFSQRKPSMGQSASSRQENEGTSFPRLQRSRSGTPRGRVGASDRGDTIPISVRGTPLVRGHDREVGSMAWTNEGNLVTVGDDFLIRCWREGDDARDLRTGGEQGGRRWGCGWADVDAEFDEDDD</sequence>
<dbReference type="STRING" id="1849047.A0A3D8SQM9"/>
<evidence type="ECO:0000256" key="7">
    <source>
        <dbReference type="SAM" id="MobiDB-lite"/>
    </source>
</evidence>
<feature type="region of interest" description="Disordered" evidence="7">
    <location>
        <begin position="533"/>
        <end position="558"/>
    </location>
</feature>
<gene>
    <name evidence="8" type="ORF">BP6252_00651</name>
</gene>
<dbReference type="InterPro" id="IPR001680">
    <property type="entry name" value="WD40_rpt"/>
</dbReference>
<dbReference type="PROSITE" id="PS00678">
    <property type="entry name" value="WD_REPEATS_1"/>
    <property type="match status" value="1"/>
</dbReference>
<dbReference type="PANTHER" id="PTHR22852">
    <property type="entry name" value="LETHAL 2 DENTICLELESS PROTEIN RETINOIC ACID-REGULATED NUCLEAR MATRIX-ASSOCIATED PROTEIN"/>
    <property type="match status" value="1"/>
</dbReference>
<proteinExistence type="inferred from homology"/>
<dbReference type="GO" id="GO:0043161">
    <property type="term" value="P:proteasome-mediated ubiquitin-dependent protein catabolic process"/>
    <property type="evidence" value="ECO:0007669"/>
    <property type="project" value="TreeGrafter"/>
</dbReference>
<dbReference type="Gene3D" id="2.130.10.10">
    <property type="entry name" value="YVTN repeat-like/Quinoprotein amine dehydrogenase"/>
    <property type="match status" value="3"/>
</dbReference>